<feature type="domain" description="CAAX prenyl protease 2/Lysostaphin resistance protein A-like" evidence="2">
    <location>
        <begin position="9"/>
        <end position="60"/>
    </location>
</feature>
<comment type="caution">
    <text evidence="3">The sequence shown here is derived from an EMBL/GenBank/DDBJ whole genome shotgun (WGS) entry which is preliminary data.</text>
</comment>
<feature type="transmembrane region" description="Helical" evidence="1">
    <location>
        <begin position="48"/>
        <end position="69"/>
    </location>
</feature>
<dbReference type="Proteomes" id="UP000774000">
    <property type="component" value="Unassembled WGS sequence"/>
</dbReference>
<name>A0A938XUK9_9FIRM</name>
<dbReference type="GO" id="GO:0004175">
    <property type="term" value="F:endopeptidase activity"/>
    <property type="evidence" value="ECO:0007669"/>
    <property type="project" value="UniProtKB-ARBA"/>
</dbReference>
<reference evidence="3" key="1">
    <citation type="submission" date="2021-01" db="EMBL/GenBank/DDBJ databases">
        <title>Genomic Encyclopedia of Type Strains, Phase IV (KMG-IV): sequencing the most valuable type-strain genomes for metagenomic binning, comparative biology and taxonomic classification.</title>
        <authorList>
            <person name="Goeker M."/>
        </authorList>
    </citation>
    <scope>NUCLEOTIDE SEQUENCE</scope>
    <source>
        <strain evidence="3">DSM 23230</strain>
    </source>
</reference>
<evidence type="ECO:0000259" key="2">
    <source>
        <dbReference type="Pfam" id="PF02517"/>
    </source>
</evidence>
<keyword evidence="4" id="KW-1185">Reference proteome</keyword>
<dbReference type="AlphaFoldDB" id="A0A938XUK9"/>
<dbReference type="EMBL" id="JAFBDQ010000006">
    <property type="protein sequence ID" value="MBM7556601.1"/>
    <property type="molecule type" value="Genomic_DNA"/>
</dbReference>
<dbReference type="GO" id="GO:0080120">
    <property type="term" value="P:CAAX-box protein maturation"/>
    <property type="evidence" value="ECO:0007669"/>
    <property type="project" value="UniProtKB-ARBA"/>
</dbReference>
<dbReference type="InterPro" id="IPR003675">
    <property type="entry name" value="Rce1/LyrA-like_dom"/>
</dbReference>
<accession>A0A938XUK9</accession>
<gene>
    <name evidence="3" type="ORF">JOC47_001452</name>
</gene>
<organism evidence="3 4">
    <name type="scientific">Halanaerobacter jeridensis</name>
    <dbReference type="NCBI Taxonomy" id="706427"/>
    <lineage>
        <taxon>Bacteria</taxon>
        <taxon>Bacillati</taxon>
        <taxon>Bacillota</taxon>
        <taxon>Clostridia</taxon>
        <taxon>Halanaerobiales</taxon>
        <taxon>Halobacteroidaceae</taxon>
        <taxon>Halanaerobacter</taxon>
    </lineage>
</organism>
<keyword evidence="1" id="KW-0812">Transmembrane</keyword>
<protein>
    <recommendedName>
        <fullName evidence="2">CAAX prenyl protease 2/Lysostaphin resistance protein A-like domain-containing protein</fullName>
    </recommendedName>
</protein>
<evidence type="ECO:0000313" key="3">
    <source>
        <dbReference type="EMBL" id="MBM7556601.1"/>
    </source>
</evidence>
<keyword evidence="1" id="KW-1133">Transmembrane helix</keyword>
<feature type="transmembrane region" description="Helical" evidence="1">
    <location>
        <begin position="89"/>
        <end position="110"/>
    </location>
</feature>
<evidence type="ECO:0000313" key="4">
    <source>
        <dbReference type="Proteomes" id="UP000774000"/>
    </source>
</evidence>
<evidence type="ECO:0000256" key="1">
    <source>
        <dbReference type="SAM" id="Phobius"/>
    </source>
</evidence>
<keyword evidence="1" id="KW-0472">Membrane</keyword>
<feature type="transmembrane region" description="Helical" evidence="1">
    <location>
        <begin position="12"/>
        <end position="41"/>
    </location>
</feature>
<sequence length="119" mass="13848">MLNKYRPEIAILSIAFFQILINFSLYNLLTTLTISILLSWLYIQTKSILDCILASLFFNLLPYLSIYFSPFKIQGFNTKFSATVEFQPLWFNLLGIILLTGGSWLFFKYITSKNNKPLK</sequence>
<dbReference type="Pfam" id="PF02517">
    <property type="entry name" value="Rce1-like"/>
    <property type="match status" value="1"/>
</dbReference>
<proteinExistence type="predicted"/>